<feature type="transmembrane region" description="Helical" evidence="1">
    <location>
        <begin position="111"/>
        <end position="137"/>
    </location>
</feature>
<feature type="transmembrane region" description="Helical" evidence="1">
    <location>
        <begin position="172"/>
        <end position="189"/>
    </location>
</feature>
<proteinExistence type="predicted"/>
<feature type="transmembrane region" description="Helical" evidence="1">
    <location>
        <begin position="260"/>
        <end position="283"/>
    </location>
</feature>
<keyword evidence="1" id="KW-0812">Transmembrane</keyword>
<evidence type="ECO:0000259" key="2">
    <source>
        <dbReference type="Pfam" id="PF01970"/>
    </source>
</evidence>
<feature type="transmembrane region" description="Helical" evidence="1">
    <location>
        <begin position="357"/>
        <end position="382"/>
    </location>
</feature>
<dbReference type="AlphaFoldDB" id="A0A6L9MNV5"/>
<feature type="domain" description="DUF112" evidence="2">
    <location>
        <begin position="20"/>
        <end position="440"/>
    </location>
</feature>
<feature type="transmembrane region" description="Helical" evidence="1">
    <location>
        <begin position="465"/>
        <end position="490"/>
    </location>
</feature>
<dbReference type="EMBL" id="JAAAMJ010000043">
    <property type="protein sequence ID" value="NDV89412.1"/>
    <property type="molecule type" value="Genomic_DNA"/>
</dbReference>
<accession>A0A6L9MNV5</accession>
<comment type="caution">
    <text evidence="3">The sequence shown here is derived from an EMBL/GenBank/DDBJ whole genome shotgun (WGS) entry which is preliminary data.</text>
</comment>
<keyword evidence="4" id="KW-1185">Reference proteome</keyword>
<dbReference type="InterPro" id="IPR002823">
    <property type="entry name" value="DUF112_TM"/>
</dbReference>
<organism evidence="3 4">
    <name type="scientific">Aurantimonas aggregata</name>
    <dbReference type="NCBI Taxonomy" id="2047720"/>
    <lineage>
        <taxon>Bacteria</taxon>
        <taxon>Pseudomonadati</taxon>
        <taxon>Pseudomonadota</taxon>
        <taxon>Alphaproteobacteria</taxon>
        <taxon>Hyphomicrobiales</taxon>
        <taxon>Aurantimonadaceae</taxon>
        <taxon>Aurantimonas</taxon>
    </lineage>
</organism>
<dbReference type="PANTHER" id="PTHR35342">
    <property type="entry name" value="TRICARBOXYLIC TRANSPORT PROTEIN"/>
    <property type="match status" value="1"/>
</dbReference>
<feature type="transmembrane region" description="Helical" evidence="1">
    <location>
        <begin position="329"/>
        <end position="350"/>
    </location>
</feature>
<feature type="transmembrane region" description="Helical" evidence="1">
    <location>
        <begin position="47"/>
        <end position="73"/>
    </location>
</feature>
<reference evidence="3 4" key="1">
    <citation type="submission" date="2020-01" db="EMBL/GenBank/DDBJ databases">
        <title>Genomes of bacteria type strains.</title>
        <authorList>
            <person name="Chen J."/>
            <person name="Zhu S."/>
            <person name="Chen J."/>
        </authorList>
    </citation>
    <scope>NUCLEOTIDE SEQUENCE [LARGE SCALE GENOMIC DNA]</scope>
    <source>
        <strain evidence="3 4">KCTC 52919</strain>
    </source>
</reference>
<dbReference type="PANTHER" id="PTHR35342:SF5">
    <property type="entry name" value="TRICARBOXYLIC TRANSPORT PROTEIN"/>
    <property type="match status" value="1"/>
</dbReference>
<gene>
    <name evidence="3" type="ORF">GTW51_22435</name>
</gene>
<sequence>MDILGGLASGFAVALTPTNLALAFLGCFVGTIIGALPGIGPVNGVAILIPLAFSFQLDPASALILLSCVYYGCMYGGRISSIMLNIPGDEPAIMTTLDGYPMARQGKATEALAISAVASFVGATLATVGLTLFSPLLAKAAIHFGPSDYFALYVMAFATIGGVTGANPCKTLLAAVLGLMLATVGLDPASGTARYTFGSFNLYDGFDPIVAIVGLFAISEVLIFLETSHKSSHAMPPLGRMFAGLKDVRRSFGAMLRGSGLGFVAGILPGAGASLGAFLAYVFERRWSNQDNTFGKGDPRGVAAPEAGNNAAAGGALIPMLTLGIPGSGTTAVMLALLISLNITPGPLLFERQPEMVWGLIASLYIANVVLLVLNLPLVGLFTRMLSLPAYVLMPFVVMVSFLGIYSISNSTFDLLVMIGFGLLGFVMRKLDISLVPLVLGLLLGADMENNLRRALSISNGDFSILFQSPIALVIYGITVIALLVAFGFAHTNRRFAPPAADSKASSEG</sequence>
<feature type="transmembrane region" description="Helical" evidence="1">
    <location>
        <begin position="388"/>
        <end position="408"/>
    </location>
</feature>
<feature type="transmembrane region" description="Helical" evidence="1">
    <location>
        <begin position="209"/>
        <end position="225"/>
    </location>
</feature>
<feature type="transmembrane region" description="Helical" evidence="1">
    <location>
        <begin position="149"/>
        <end position="165"/>
    </location>
</feature>
<keyword evidence="1" id="KW-0472">Membrane</keyword>
<evidence type="ECO:0000256" key="1">
    <source>
        <dbReference type="SAM" id="Phobius"/>
    </source>
</evidence>
<feature type="transmembrane region" description="Helical" evidence="1">
    <location>
        <begin position="415"/>
        <end position="445"/>
    </location>
</feature>
<dbReference type="RefSeq" id="WP_163046258.1">
    <property type="nucleotide sequence ID" value="NZ_JAAAMJ010000043.1"/>
</dbReference>
<evidence type="ECO:0000313" key="3">
    <source>
        <dbReference type="EMBL" id="NDV89412.1"/>
    </source>
</evidence>
<protein>
    <submittedName>
        <fullName evidence="3">Tripartite tricarboxylate transporter permease</fullName>
    </submittedName>
</protein>
<dbReference type="Pfam" id="PF01970">
    <property type="entry name" value="TctA"/>
    <property type="match status" value="1"/>
</dbReference>
<dbReference type="Proteomes" id="UP000476332">
    <property type="component" value="Unassembled WGS sequence"/>
</dbReference>
<keyword evidence="1" id="KW-1133">Transmembrane helix</keyword>
<name>A0A6L9MNV5_9HYPH</name>
<evidence type="ECO:0000313" key="4">
    <source>
        <dbReference type="Proteomes" id="UP000476332"/>
    </source>
</evidence>